<accession>A0A2D2B3G3</accession>
<gene>
    <name evidence="3" type="ORF">CSW64_21630</name>
</gene>
<dbReference type="InterPro" id="IPR013538">
    <property type="entry name" value="ASHA1/2-like_C"/>
</dbReference>
<evidence type="ECO:0000259" key="2">
    <source>
        <dbReference type="Pfam" id="PF08327"/>
    </source>
</evidence>
<reference evidence="3 4" key="1">
    <citation type="submission" date="2017-10" db="EMBL/GenBank/DDBJ databases">
        <title>Genome sequence of Caulobacter mirabilis FWC38.</title>
        <authorList>
            <person name="Fiebig A."/>
            <person name="Crosson S."/>
        </authorList>
    </citation>
    <scope>NUCLEOTIDE SEQUENCE [LARGE SCALE GENOMIC DNA]</scope>
    <source>
        <strain evidence="3 4">FWC 38</strain>
    </source>
</reference>
<evidence type="ECO:0000256" key="1">
    <source>
        <dbReference type="ARBA" id="ARBA00006817"/>
    </source>
</evidence>
<sequence>MATVTEARAIGDDALEIVRVIDAPVALVFRLWESWEHAIRWWGPKEFTCTLFETDFRPGGAWRAHMVSDQYGEGRMGGVYREIVREKRLVFTFAWDEGFGPPLDTIVTVTFEEKDGRTIQTFHQTPFTDVAVRDSHIGGWASFVEKEADYAEALAKETAR</sequence>
<dbReference type="Pfam" id="PF08327">
    <property type="entry name" value="AHSA1"/>
    <property type="match status" value="1"/>
</dbReference>
<dbReference type="OrthoDB" id="9805228at2"/>
<comment type="similarity">
    <text evidence="1">Belongs to the AHA1 family.</text>
</comment>
<keyword evidence="4" id="KW-1185">Reference proteome</keyword>
<proteinExistence type="inferred from homology"/>
<dbReference type="RefSeq" id="WP_099624048.1">
    <property type="nucleotide sequence ID" value="NZ_CP024201.1"/>
</dbReference>
<dbReference type="Gene3D" id="3.30.530.20">
    <property type="match status" value="1"/>
</dbReference>
<protein>
    <submittedName>
        <fullName evidence="3">ATPase</fullName>
    </submittedName>
</protein>
<feature type="domain" description="Activator of Hsp90 ATPase homologue 1/2-like C-terminal" evidence="2">
    <location>
        <begin position="22"/>
        <end position="146"/>
    </location>
</feature>
<dbReference type="SUPFAM" id="SSF55961">
    <property type="entry name" value="Bet v1-like"/>
    <property type="match status" value="1"/>
</dbReference>
<dbReference type="EMBL" id="CP024201">
    <property type="protein sequence ID" value="ATQ44800.1"/>
    <property type="molecule type" value="Genomic_DNA"/>
</dbReference>
<name>A0A2D2B3G3_9CAUL</name>
<organism evidence="3 4">
    <name type="scientific">Caulobacter mirabilis</name>
    <dbReference type="NCBI Taxonomy" id="69666"/>
    <lineage>
        <taxon>Bacteria</taxon>
        <taxon>Pseudomonadati</taxon>
        <taxon>Pseudomonadota</taxon>
        <taxon>Alphaproteobacteria</taxon>
        <taxon>Caulobacterales</taxon>
        <taxon>Caulobacteraceae</taxon>
        <taxon>Caulobacter</taxon>
    </lineage>
</organism>
<dbReference type="KEGG" id="cmb:CSW64_21630"/>
<evidence type="ECO:0000313" key="3">
    <source>
        <dbReference type="EMBL" id="ATQ44800.1"/>
    </source>
</evidence>
<dbReference type="Proteomes" id="UP000228945">
    <property type="component" value="Chromosome"/>
</dbReference>
<dbReference type="AlphaFoldDB" id="A0A2D2B3G3"/>
<evidence type="ECO:0000313" key="4">
    <source>
        <dbReference type="Proteomes" id="UP000228945"/>
    </source>
</evidence>
<dbReference type="InterPro" id="IPR023393">
    <property type="entry name" value="START-like_dom_sf"/>
</dbReference>
<dbReference type="CDD" id="cd07814">
    <property type="entry name" value="SRPBCC_CalC_Aha1-like"/>
    <property type="match status" value="1"/>
</dbReference>